<name>A0A1H9B598_9LACT</name>
<evidence type="ECO:0000256" key="4">
    <source>
        <dbReference type="ARBA" id="ARBA00022842"/>
    </source>
</evidence>
<dbReference type="SFLD" id="SFLDS00003">
    <property type="entry name" value="Haloacid_Dehalogenase"/>
    <property type="match status" value="1"/>
</dbReference>
<dbReference type="GO" id="GO:0044281">
    <property type="term" value="P:small molecule metabolic process"/>
    <property type="evidence" value="ECO:0007669"/>
    <property type="project" value="UniProtKB-ARBA"/>
</dbReference>
<dbReference type="PANTHER" id="PTHR46470">
    <property type="entry name" value="N-ACYLNEURAMINATE-9-PHOSPHATASE"/>
    <property type="match status" value="1"/>
</dbReference>
<dbReference type="Gene3D" id="3.40.50.1000">
    <property type="entry name" value="HAD superfamily/HAD-like"/>
    <property type="match status" value="1"/>
</dbReference>
<evidence type="ECO:0000256" key="3">
    <source>
        <dbReference type="ARBA" id="ARBA00022801"/>
    </source>
</evidence>
<dbReference type="EMBL" id="FOEN01000002">
    <property type="protein sequence ID" value="SEP84202.1"/>
    <property type="molecule type" value="Genomic_DNA"/>
</dbReference>
<dbReference type="InterPro" id="IPR036412">
    <property type="entry name" value="HAD-like_sf"/>
</dbReference>
<evidence type="ECO:0000313" key="6">
    <source>
        <dbReference type="Proteomes" id="UP000198833"/>
    </source>
</evidence>
<dbReference type="SUPFAM" id="SSF56784">
    <property type="entry name" value="HAD-like"/>
    <property type="match status" value="1"/>
</dbReference>
<dbReference type="Pfam" id="PF00702">
    <property type="entry name" value="Hydrolase"/>
    <property type="match status" value="1"/>
</dbReference>
<dbReference type="STRING" id="89093.SAMN04488558_102173"/>
<evidence type="ECO:0000256" key="2">
    <source>
        <dbReference type="ARBA" id="ARBA00022723"/>
    </source>
</evidence>
<gene>
    <name evidence="5" type="ORF">SAMN04488558_102173</name>
</gene>
<keyword evidence="6" id="KW-1185">Reference proteome</keyword>
<dbReference type="OrthoDB" id="25198at2"/>
<keyword evidence="4" id="KW-0460">Magnesium</keyword>
<proteinExistence type="predicted"/>
<dbReference type="InterPro" id="IPR006439">
    <property type="entry name" value="HAD-SF_hydro_IA"/>
</dbReference>
<dbReference type="GO" id="GO:0016791">
    <property type="term" value="F:phosphatase activity"/>
    <property type="evidence" value="ECO:0007669"/>
    <property type="project" value="TreeGrafter"/>
</dbReference>
<dbReference type="Proteomes" id="UP000198833">
    <property type="component" value="Unassembled WGS sequence"/>
</dbReference>
<comment type="cofactor">
    <cofactor evidence="1">
        <name>Mg(2+)</name>
        <dbReference type="ChEBI" id="CHEBI:18420"/>
    </cofactor>
</comment>
<dbReference type="InterPro" id="IPR023214">
    <property type="entry name" value="HAD_sf"/>
</dbReference>
<dbReference type="SFLD" id="SFLDG01129">
    <property type="entry name" value="C1.5:_HAD__Beta-PGM__Phosphata"/>
    <property type="match status" value="1"/>
</dbReference>
<keyword evidence="3 5" id="KW-0378">Hydrolase</keyword>
<organism evidence="5 6">
    <name type="scientific">Ignavigranum ruoffiae</name>
    <dbReference type="NCBI Taxonomy" id="89093"/>
    <lineage>
        <taxon>Bacteria</taxon>
        <taxon>Bacillati</taxon>
        <taxon>Bacillota</taxon>
        <taxon>Bacilli</taxon>
        <taxon>Lactobacillales</taxon>
        <taxon>Aerococcaceae</taxon>
        <taxon>Ignavigranum</taxon>
    </lineage>
</organism>
<protein>
    <submittedName>
        <fullName evidence="5">Putative hydrolase of the HAD superfamily</fullName>
    </submittedName>
</protein>
<sequence length="241" mass="28731">MAIVGFDLDDTIYNRDLVYSNVYQVMQEKYLNIPVCFSDFNKVYQRESILEYEKFCKGEKEKIDYKLDRVVNTYNFFNYEVSKAIAEKFNKLYEEKRNNIVIRPGMLKLLNYLKANHVQMFVLTNGPIEDQKKKFYNLGLQQYIADENLFISDALGCSKPEPEIFKIVEKSLNEDASNLIYIGDNYHKDFLPAKKLGWKAIYYNYMEQENEAETDCFISDNEIYEYVKELFKLRIFPFPFL</sequence>
<dbReference type="PRINTS" id="PR00413">
    <property type="entry name" value="HADHALOGNASE"/>
</dbReference>
<evidence type="ECO:0000313" key="5">
    <source>
        <dbReference type="EMBL" id="SEP84202.1"/>
    </source>
</evidence>
<dbReference type="GO" id="GO:0046872">
    <property type="term" value="F:metal ion binding"/>
    <property type="evidence" value="ECO:0007669"/>
    <property type="project" value="UniProtKB-KW"/>
</dbReference>
<dbReference type="Gene3D" id="1.10.150.520">
    <property type="match status" value="1"/>
</dbReference>
<dbReference type="NCBIfam" id="TIGR01549">
    <property type="entry name" value="HAD-SF-IA-v1"/>
    <property type="match status" value="1"/>
</dbReference>
<evidence type="ECO:0000256" key="1">
    <source>
        <dbReference type="ARBA" id="ARBA00001946"/>
    </source>
</evidence>
<dbReference type="RefSeq" id="WP_092570650.1">
    <property type="nucleotide sequence ID" value="NZ_FOEN01000002.1"/>
</dbReference>
<dbReference type="InterPro" id="IPR051400">
    <property type="entry name" value="HAD-like_hydrolase"/>
</dbReference>
<accession>A0A1H9B598</accession>
<dbReference type="AlphaFoldDB" id="A0A1H9B598"/>
<keyword evidence="2" id="KW-0479">Metal-binding</keyword>
<dbReference type="PANTHER" id="PTHR46470:SF2">
    <property type="entry name" value="GLYCERALDEHYDE 3-PHOSPHATE PHOSPHATASE"/>
    <property type="match status" value="1"/>
</dbReference>
<reference evidence="5 6" key="1">
    <citation type="submission" date="2016-10" db="EMBL/GenBank/DDBJ databases">
        <authorList>
            <person name="de Groot N.N."/>
        </authorList>
    </citation>
    <scope>NUCLEOTIDE SEQUENCE [LARGE SCALE GENOMIC DNA]</scope>
    <source>
        <strain evidence="5 6">DSM 15695</strain>
    </source>
</reference>